<evidence type="ECO:0000313" key="4">
    <source>
        <dbReference type="EMBL" id="GFO46553.1"/>
    </source>
</evidence>
<feature type="compositionally biased region" description="Acidic residues" evidence="2">
    <location>
        <begin position="235"/>
        <end position="252"/>
    </location>
</feature>
<keyword evidence="5" id="KW-1185">Reference proteome</keyword>
<reference evidence="4 5" key="1">
    <citation type="journal article" date="2021" name="Elife">
        <title>Chloroplast acquisition without the gene transfer in kleptoplastic sea slugs, Plakobranchus ocellatus.</title>
        <authorList>
            <person name="Maeda T."/>
            <person name="Takahashi S."/>
            <person name="Yoshida T."/>
            <person name="Shimamura S."/>
            <person name="Takaki Y."/>
            <person name="Nagai Y."/>
            <person name="Toyoda A."/>
            <person name="Suzuki Y."/>
            <person name="Arimoto A."/>
            <person name="Ishii H."/>
            <person name="Satoh N."/>
            <person name="Nishiyama T."/>
            <person name="Hasebe M."/>
            <person name="Maruyama T."/>
            <person name="Minagawa J."/>
            <person name="Obokata J."/>
            <person name="Shigenobu S."/>
        </authorList>
    </citation>
    <scope>NUCLEOTIDE SEQUENCE [LARGE SCALE GENOMIC DNA]</scope>
</reference>
<dbReference type="Proteomes" id="UP000735302">
    <property type="component" value="Unassembled WGS sequence"/>
</dbReference>
<sequence length="724" mass="81729">MLPRSCLSVYTIRVLANAAHYSSESTAVNVLNNQNGASSAGTDYNTCQPFSKIPGPGGVPWFGRWLEYKLETIAGRHIVHLFHPDYIKQIYESEGKYPTVPPIMEAVELYRRTKNLTPGLGNSNGETWYKLRAAVQYILLRPHKAMSFLPGQNKVAADFMEKLDSLIGENGEVPDFNRWIARWGLECEPGPSGLTQRSSRVSANQARNLILEWIGDNDRSTSSDEETEDTRQEVELDLDFDSDTDESSDDDSATPTRSKRPCKGKASATVRAKGNSRSRSSTYRVPQAGDSNVDLINNSDRAAAASNEPEWLQIEHDETSNNFRFAPPFTGVCDQVNQNFTPFDCLSLLVDNEVKETLIKSINEFAEVKIQKNTPLRQHSKYHKWKPVNNFDLLKFLAVTIMMGIDQRGDISDYFSLSPDLYTPFYHQVTTGEKFSLIYSSMLHAGNAQAEGKEKIEPFINLLLQKFRSAFYPYQRLSLDEMIIGFKGRWAFKQFNSSKPKKYHIKTFGLCDSATGYVYNILTYFGTNTSYNPDLDTTSGHAVKIFDTLLSPCVKGHTIYADREACRMLDVALANYEKAIETGTLTEDRFLFLTHMLQSEHVSDKDLRTLILSILMDTLSTTSQILLNNLYNLARNPKEQELAAEEAKSLLSTSGELTSEAFNSSIYIKACMKESFSQGLEHYECSREEPSPICNRTIHRPLKQLKLTWHGDVRRSPGLAKTTM</sequence>
<evidence type="ECO:0000313" key="5">
    <source>
        <dbReference type="Proteomes" id="UP000735302"/>
    </source>
</evidence>
<proteinExistence type="inferred from homology"/>
<evidence type="ECO:0000256" key="1">
    <source>
        <dbReference type="ARBA" id="ARBA00010617"/>
    </source>
</evidence>
<dbReference type="Gene3D" id="1.10.630.10">
    <property type="entry name" value="Cytochrome P450"/>
    <property type="match status" value="2"/>
</dbReference>
<dbReference type="GO" id="GO:0016705">
    <property type="term" value="F:oxidoreductase activity, acting on paired donors, with incorporation or reduction of molecular oxygen"/>
    <property type="evidence" value="ECO:0007669"/>
    <property type="project" value="InterPro"/>
</dbReference>
<comment type="caution">
    <text evidence="4">The sequence shown here is derived from an EMBL/GenBank/DDBJ whole genome shotgun (WGS) entry which is preliminary data.</text>
</comment>
<dbReference type="GO" id="GO:0020037">
    <property type="term" value="F:heme binding"/>
    <property type="evidence" value="ECO:0007669"/>
    <property type="project" value="InterPro"/>
</dbReference>
<dbReference type="PANTHER" id="PTHR46599:SF3">
    <property type="entry name" value="PIGGYBAC TRANSPOSABLE ELEMENT-DERIVED PROTEIN 4"/>
    <property type="match status" value="1"/>
</dbReference>
<accession>A0AAV4DR75</accession>
<dbReference type="GO" id="GO:0005506">
    <property type="term" value="F:iron ion binding"/>
    <property type="evidence" value="ECO:0007669"/>
    <property type="project" value="InterPro"/>
</dbReference>
<feature type="domain" description="PiggyBac transposable element-derived protein" evidence="3">
    <location>
        <begin position="341"/>
        <end position="567"/>
    </location>
</feature>
<dbReference type="EMBL" id="BLXT01008189">
    <property type="protein sequence ID" value="GFO46553.1"/>
    <property type="molecule type" value="Genomic_DNA"/>
</dbReference>
<feature type="compositionally biased region" description="Polar residues" evidence="2">
    <location>
        <begin position="275"/>
        <end position="284"/>
    </location>
</feature>
<gene>
    <name evidence="4" type="ORF">PoB_007305800</name>
</gene>
<comment type="similarity">
    <text evidence="1">Belongs to the cytochrome P450 family.</text>
</comment>
<dbReference type="Pfam" id="PF00067">
    <property type="entry name" value="p450"/>
    <property type="match status" value="2"/>
</dbReference>
<dbReference type="AlphaFoldDB" id="A0AAV4DR75"/>
<dbReference type="GO" id="GO:0004497">
    <property type="term" value="F:monooxygenase activity"/>
    <property type="evidence" value="ECO:0007669"/>
    <property type="project" value="InterPro"/>
</dbReference>
<organism evidence="4 5">
    <name type="scientific">Plakobranchus ocellatus</name>
    <dbReference type="NCBI Taxonomy" id="259542"/>
    <lineage>
        <taxon>Eukaryota</taxon>
        <taxon>Metazoa</taxon>
        <taxon>Spiralia</taxon>
        <taxon>Lophotrochozoa</taxon>
        <taxon>Mollusca</taxon>
        <taxon>Gastropoda</taxon>
        <taxon>Heterobranchia</taxon>
        <taxon>Euthyneura</taxon>
        <taxon>Panpulmonata</taxon>
        <taxon>Sacoglossa</taxon>
        <taxon>Placobranchoidea</taxon>
        <taxon>Plakobranchidae</taxon>
        <taxon>Plakobranchus</taxon>
    </lineage>
</organism>
<name>A0AAV4DR75_9GAST</name>
<dbReference type="InterPro" id="IPR029526">
    <property type="entry name" value="PGBD"/>
</dbReference>
<dbReference type="PANTHER" id="PTHR46599">
    <property type="entry name" value="PIGGYBAC TRANSPOSABLE ELEMENT-DERIVED PROTEIN 4"/>
    <property type="match status" value="1"/>
</dbReference>
<dbReference type="InterPro" id="IPR001128">
    <property type="entry name" value="Cyt_P450"/>
</dbReference>
<feature type="region of interest" description="Disordered" evidence="2">
    <location>
        <begin position="215"/>
        <end position="293"/>
    </location>
</feature>
<dbReference type="InterPro" id="IPR036396">
    <property type="entry name" value="Cyt_P450_sf"/>
</dbReference>
<evidence type="ECO:0000256" key="2">
    <source>
        <dbReference type="SAM" id="MobiDB-lite"/>
    </source>
</evidence>
<dbReference type="Pfam" id="PF13843">
    <property type="entry name" value="DDE_Tnp_1_7"/>
    <property type="match status" value="1"/>
</dbReference>
<evidence type="ECO:0000259" key="3">
    <source>
        <dbReference type="Pfam" id="PF13843"/>
    </source>
</evidence>
<dbReference type="SUPFAM" id="SSF48264">
    <property type="entry name" value="Cytochrome P450"/>
    <property type="match status" value="2"/>
</dbReference>
<protein>
    <submittedName>
        <fullName evidence="4">PiggyBac transposable element-derived protein 4</fullName>
    </submittedName>
</protein>